<gene>
    <name evidence="1" type="ORF">MM415A06293_0003</name>
    <name evidence="2" type="ORF">MM415B04506_0002</name>
</gene>
<dbReference type="AlphaFoldDB" id="A0A6M3LC20"/>
<name>A0A6M3LC20_9ZZZZ</name>
<protein>
    <submittedName>
        <fullName evidence="2">Uncharacterized protein</fullName>
    </submittedName>
</protein>
<accession>A0A6M3LC20</accession>
<evidence type="ECO:0000313" key="1">
    <source>
        <dbReference type="EMBL" id="QJA68512.1"/>
    </source>
</evidence>
<reference evidence="2" key="1">
    <citation type="submission" date="2020-03" db="EMBL/GenBank/DDBJ databases">
        <title>The deep terrestrial virosphere.</title>
        <authorList>
            <person name="Holmfeldt K."/>
            <person name="Nilsson E."/>
            <person name="Simone D."/>
            <person name="Lopez-Fernandez M."/>
            <person name="Wu X."/>
            <person name="de Brujin I."/>
            <person name="Lundin D."/>
            <person name="Andersson A."/>
            <person name="Bertilsson S."/>
            <person name="Dopson M."/>
        </authorList>
    </citation>
    <scope>NUCLEOTIDE SEQUENCE</scope>
    <source>
        <strain evidence="1">MM415A06293</strain>
        <strain evidence="2">MM415B04506</strain>
    </source>
</reference>
<dbReference type="EMBL" id="MT141624">
    <property type="protein sequence ID" value="QJA68512.1"/>
    <property type="molecule type" value="Genomic_DNA"/>
</dbReference>
<organism evidence="2">
    <name type="scientific">viral metagenome</name>
    <dbReference type="NCBI Taxonomy" id="1070528"/>
    <lineage>
        <taxon>unclassified sequences</taxon>
        <taxon>metagenomes</taxon>
        <taxon>organismal metagenomes</taxon>
    </lineage>
</organism>
<dbReference type="EMBL" id="MT143090">
    <property type="protein sequence ID" value="QJA92707.1"/>
    <property type="molecule type" value="Genomic_DNA"/>
</dbReference>
<sequence>MASEIDGGFRPDRRDYYRAHAPPLPEMFWSREEHESGGDYSITFAVMAGLECRWRHAYADAMLAGDAGSASDDGT</sequence>
<proteinExistence type="predicted"/>
<evidence type="ECO:0000313" key="2">
    <source>
        <dbReference type="EMBL" id="QJA92707.1"/>
    </source>
</evidence>